<dbReference type="InterPro" id="IPR027417">
    <property type="entry name" value="P-loop_NTPase"/>
</dbReference>
<dbReference type="InterPro" id="IPR003439">
    <property type="entry name" value="ABC_transporter-like_ATP-bd"/>
</dbReference>
<evidence type="ECO:0000313" key="8">
    <source>
        <dbReference type="Proteomes" id="UP000518206"/>
    </source>
</evidence>
<proteinExistence type="inferred from homology"/>
<dbReference type="EMBL" id="JACHVX010000001">
    <property type="protein sequence ID" value="MBB2921461.1"/>
    <property type="molecule type" value="Genomic_DNA"/>
</dbReference>
<dbReference type="PROSITE" id="PS50893">
    <property type="entry name" value="ABC_TRANSPORTER_2"/>
    <property type="match status" value="2"/>
</dbReference>
<name>A0A7W4YAI6_9CELL</name>
<reference evidence="7 8" key="1">
    <citation type="submission" date="2020-08" db="EMBL/GenBank/DDBJ databases">
        <title>The Agave Microbiome: Exploring the role of microbial communities in plant adaptations to desert environments.</title>
        <authorList>
            <person name="Partida-Martinez L.P."/>
        </authorList>
    </citation>
    <scope>NUCLEOTIDE SEQUENCE [LARGE SCALE GENOMIC DNA]</scope>
    <source>
        <strain evidence="7 8">RAS26</strain>
    </source>
</reference>
<evidence type="ECO:0000256" key="3">
    <source>
        <dbReference type="ARBA" id="ARBA00022741"/>
    </source>
</evidence>
<dbReference type="InterPro" id="IPR003593">
    <property type="entry name" value="AAA+_ATPase"/>
</dbReference>
<evidence type="ECO:0000256" key="5">
    <source>
        <dbReference type="SAM" id="MobiDB-lite"/>
    </source>
</evidence>
<keyword evidence="4 7" id="KW-0067">ATP-binding</keyword>
<feature type="domain" description="ABC transporter" evidence="6">
    <location>
        <begin position="38"/>
        <end position="288"/>
    </location>
</feature>
<dbReference type="InterPro" id="IPR017871">
    <property type="entry name" value="ABC_transporter-like_CS"/>
</dbReference>
<keyword evidence="2" id="KW-0813">Transport</keyword>
<dbReference type="SMART" id="SM00382">
    <property type="entry name" value="AAA"/>
    <property type="match status" value="2"/>
</dbReference>
<organism evidence="7 8">
    <name type="scientific">Cellulomonas cellasea</name>
    <dbReference type="NCBI Taxonomy" id="43670"/>
    <lineage>
        <taxon>Bacteria</taxon>
        <taxon>Bacillati</taxon>
        <taxon>Actinomycetota</taxon>
        <taxon>Actinomycetes</taxon>
        <taxon>Micrococcales</taxon>
        <taxon>Cellulomonadaceae</taxon>
        <taxon>Cellulomonas</taxon>
    </lineage>
</organism>
<dbReference type="GO" id="GO:0015833">
    <property type="term" value="P:peptide transport"/>
    <property type="evidence" value="ECO:0007669"/>
    <property type="project" value="InterPro"/>
</dbReference>
<protein>
    <submittedName>
        <fullName evidence="7">Peptide/nickel transport system ATP-binding protein</fullName>
    </submittedName>
</protein>
<evidence type="ECO:0000256" key="4">
    <source>
        <dbReference type="ARBA" id="ARBA00022840"/>
    </source>
</evidence>
<dbReference type="CDD" id="cd03257">
    <property type="entry name" value="ABC_NikE_OppD_transporters"/>
    <property type="match status" value="2"/>
</dbReference>
<dbReference type="PROSITE" id="PS00211">
    <property type="entry name" value="ABC_TRANSPORTER_1"/>
    <property type="match status" value="2"/>
</dbReference>
<evidence type="ECO:0000259" key="6">
    <source>
        <dbReference type="PROSITE" id="PS50893"/>
    </source>
</evidence>
<feature type="region of interest" description="Disordered" evidence="5">
    <location>
        <begin position="297"/>
        <end position="338"/>
    </location>
</feature>
<feature type="domain" description="ABC transporter" evidence="6">
    <location>
        <begin position="358"/>
        <end position="599"/>
    </location>
</feature>
<comment type="caution">
    <text evidence="7">The sequence shown here is derived from an EMBL/GenBank/DDBJ whole genome shotgun (WGS) entry which is preliminary data.</text>
</comment>
<dbReference type="Pfam" id="PF00005">
    <property type="entry name" value="ABC_tran"/>
    <property type="match status" value="2"/>
</dbReference>
<dbReference type="SUPFAM" id="SSF52540">
    <property type="entry name" value="P-loop containing nucleoside triphosphate hydrolases"/>
    <property type="match status" value="2"/>
</dbReference>
<reference evidence="7 8" key="2">
    <citation type="submission" date="2020-08" db="EMBL/GenBank/DDBJ databases">
        <authorList>
            <person name="Partida-Martinez L."/>
            <person name="Huntemann M."/>
            <person name="Clum A."/>
            <person name="Wang J."/>
            <person name="Palaniappan K."/>
            <person name="Ritter S."/>
            <person name="Chen I.-M."/>
            <person name="Stamatis D."/>
            <person name="Reddy T."/>
            <person name="O'Malley R."/>
            <person name="Daum C."/>
            <person name="Shapiro N."/>
            <person name="Ivanova N."/>
            <person name="Kyrpides N."/>
            <person name="Woyke T."/>
        </authorList>
    </citation>
    <scope>NUCLEOTIDE SEQUENCE [LARGE SCALE GENOMIC DNA]</scope>
    <source>
        <strain evidence="7 8">RAS26</strain>
    </source>
</reference>
<dbReference type="Gene3D" id="3.40.50.300">
    <property type="entry name" value="P-loop containing nucleotide triphosphate hydrolases"/>
    <property type="match status" value="2"/>
</dbReference>
<comment type="similarity">
    <text evidence="1">Belongs to the ABC transporter superfamily.</text>
</comment>
<dbReference type="GO" id="GO:0016887">
    <property type="term" value="F:ATP hydrolysis activity"/>
    <property type="evidence" value="ECO:0007669"/>
    <property type="project" value="InterPro"/>
</dbReference>
<feature type="compositionally biased region" description="Low complexity" evidence="5">
    <location>
        <begin position="304"/>
        <end position="322"/>
    </location>
</feature>
<feature type="compositionally biased region" description="Low complexity" evidence="5">
    <location>
        <begin position="1"/>
        <end position="16"/>
    </location>
</feature>
<dbReference type="Proteomes" id="UP000518206">
    <property type="component" value="Unassembled WGS sequence"/>
</dbReference>
<dbReference type="PANTHER" id="PTHR43776">
    <property type="entry name" value="TRANSPORT ATP-BINDING PROTEIN"/>
    <property type="match status" value="1"/>
</dbReference>
<feature type="region of interest" description="Disordered" evidence="5">
    <location>
        <begin position="1"/>
        <end position="29"/>
    </location>
</feature>
<sequence>MSGQVSAPASAPASDPVGTPGSALLSGRAHAPVSPPLLRVVDLAVEYRTRRGPVHAVRGVSLTVEAGQTVALVGESGSGKSTTAHAVVGLLAPAAHVTAGRVELDGRDLLTAPRRELRALRGLRVGFVPQDPTVSLNPVVRVGEQVAEVLRVHGLADRRTARVEAVEALRRAGLPDPEVRAQQYPHELSGGMRQRVLIAIAMVAGPGLLVADEPTSALDVTVQRQILDHLEHVTTETGTGALLVTHDLGVAADRAQQIVVMSQGVVVEAGTPDEVLGRPRHPYTQALLAAAPSLRTSRAHALRPAPGEAAPADARLADASSPDGPPVGSSRTDARPAGAASDAAASALVPVLEVRALVKDFALSRAAGGGTLRAVDGLGFRVLPGRTVALVGESGSGKSTTARLAVRLAEPTSGQVLVDGADVTHARGRALREARRRVQVVYQNPYASLNPGWSVEELVADPLRVAREGTRRTRRDRAAELLDLVALPASALGRRAAELSGGQRQRVAIARALALEPAAVVLDEPVSALDVSVQAQVLDLLADLQARLGVSYLFISHDLAVVRQVAHDVVVMRRGVAVEQGPVERVLTAPEHPYTAELLGAVPGRRALAAAAASATSDAAAAAAGSAP</sequence>
<evidence type="ECO:0000256" key="2">
    <source>
        <dbReference type="ARBA" id="ARBA00022448"/>
    </source>
</evidence>
<dbReference type="GO" id="GO:0055085">
    <property type="term" value="P:transmembrane transport"/>
    <property type="evidence" value="ECO:0007669"/>
    <property type="project" value="UniProtKB-ARBA"/>
</dbReference>
<dbReference type="NCBIfam" id="NF008453">
    <property type="entry name" value="PRK11308.1"/>
    <property type="match status" value="2"/>
</dbReference>
<dbReference type="InterPro" id="IPR050319">
    <property type="entry name" value="ABC_transp_ATP-bind"/>
</dbReference>
<dbReference type="InterPro" id="IPR013563">
    <property type="entry name" value="Oligopep_ABC_C"/>
</dbReference>
<evidence type="ECO:0000313" key="7">
    <source>
        <dbReference type="EMBL" id="MBB2921461.1"/>
    </source>
</evidence>
<dbReference type="PANTHER" id="PTHR43776:SF7">
    <property type="entry name" value="D,D-DIPEPTIDE TRANSPORT ATP-BINDING PROTEIN DDPF-RELATED"/>
    <property type="match status" value="1"/>
</dbReference>
<dbReference type="FunFam" id="3.40.50.300:FF:000016">
    <property type="entry name" value="Oligopeptide ABC transporter ATP-binding component"/>
    <property type="match status" value="1"/>
</dbReference>
<keyword evidence="3" id="KW-0547">Nucleotide-binding</keyword>
<dbReference type="Pfam" id="PF08352">
    <property type="entry name" value="oligo_HPY"/>
    <property type="match status" value="2"/>
</dbReference>
<accession>A0A7W4YAI6</accession>
<dbReference type="AlphaFoldDB" id="A0A7W4YAI6"/>
<dbReference type="GO" id="GO:0005524">
    <property type="term" value="F:ATP binding"/>
    <property type="evidence" value="ECO:0007669"/>
    <property type="project" value="UniProtKB-KW"/>
</dbReference>
<evidence type="ECO:0000256" key="1">
    <source>
        <dbReference type="ARBA" id="ARBA00005417"/>
    </source>
</evidence>
<gene>
    <name evidence="7" type="ORF">FHR80_000355</name>
</gene>